<feature type="domain" description="PTS EIIA type-2" evidence="4">
    <location>
        <begin position="407"/>
        <end position="551"/>
    </location>
</feature>
<dbReference type="InterPro" id="IPR011608">
    <property type="entry name" value="PRD"/>
</dbReference>
<evidence type="ECO:0000313" key="6">
    <source>
        <dbReference type="EMBL" id="HIZ39204.1"/>
    </source>
</evidence>
<keyword evidence="1" id="KW-0677">Repeat</keyword>
<dbReference type="Pfam" id="PF00359">
    <property type="entry name" value="PTS_EIIA_2"/>
    <property type="match status" value="1"/>
</dbReference>
<dbReference type="InterPro" id="IPR050661">
    <property type="entry name" value="BglG_antiterminators"/>
</dbReference>
<keyword evidence="2" id="KW-0805">Transcription regulation</keyword>
<dbReference type="Gene3D" id="1.10.1790.10">
    <property type="entry name" value="PRD domain"/>
    <property type="match status" value="1"/>
</dbReference>
<dbReference type="AlphaFoldDB" id="A0A9D2J874"/>
<dbReference type="PROSITE" id="PS51372">
    <property type="entry name" value="PRD_2"/>
    <property type="match status" value="1"/>
</dbReference>
<dbReference type="SUPFAM" id="SSF63520">
    <property type="entry name" value="PTS-regulatory domain, PRD"/>
    <property type="match status" value="1"/>
</dbReference>
<feature type="domain" description="PRD" evidence="5">
    <location>
        <begin position="155"/>
        <end position="262"/>
    </location>
</feature>
<accession>A0A9D2J874</accession>
<sequence length="556" mass="65510">MSSNKTGYELSGDETTLRFYVIECFRVFCENKYSEYYVLSIYQELFHNRGYAETYQSLYQRIMHIMDSFADNNSRYTREALEEIYLHITLILLRKKVPDITIHQEEEQTKQEYQLAGIIMENMRKMGFSVQEKNKNYLTEILLSSRRQNDRSHIFVEQNLVEFTEQLVENFEKLAMIRLDSKKELIKKLLLHVRPMYYRLKYGIRIHNVLNEEIQQKYSMFFHLTKRALELTDQRYFNELSNDEVSYLCIYFAGWLNQSVSEIGREDSPNKILLVVSDGNSTSSLIQLQLANLLKPLHFCYEVISSQQFKLSMAEKYSLVVGDVPTVTTYVHVIPVSAILTESQRSRILQWSIQFSDMNRDDDLTRLYDIIRTHCTIHDEEILKVKLFNFLNDNREGETSRIPSLLQIMKTEDLFLFSEEMDIDQLLITMTKELVMQGIVKALYPVNILHLLHTMGAYGEISKGVLLLHAEDVGYCNALGIRIGNLRYPLRFPGNSHEIHTVILLSTPDKLRHLRILKNLSQLFRNRDFLDNLEKYNFSSEKEMHKYMAQILSTEE</sequence>
<dbReference type="InterPro" id="IPR016152">
    <property type="entry name" value="PTrfase/Anion_transptr"/>
</dbReference>
<dbReference type="PROSITE" id="PS51094">
    <property type="entry name" value="PTS_EIIA_TYPE_2"/>
    <property type="match status" value="1"/>
</dbReference>
<gene>
    <name evidence="6" type="ORF">H9968_04640</name>
</gene>
<comment type="caution">
    <text evidence="6">The sequence shown here is derived from an EMBL/GenBank/DDBJ whole genome shotgun (WGS) entry which is preliminary data.</text>
</comment>
<evidence type="ECO:0000256" key="2">
    <source>
        <dbReference type="ARBA" id="ARBA00023015"/>
    </source>
</evidence>
<dbReference type="Pfam" id="PF00874">
    <property type="entry name" value="PRD"/>
    <property type="match status" value="1"/>
</dbReference>
<evidence type="ECO:0000259" key="5">
    <source>
        <dbReference type="PROSITE" id="PS51372"/>
    </source>
</evidence>
<proteinExistence type="predicted"/>
<evidence type="ECO:0000256" key="1">
    <source>
        <dbReference type="ARBA" id="ARBA00022737"/>
    </source>
</evidence>
<dbReference type="InterPro" id="IPR002178">
    <property type="entry name" value="PTS_EIIA_type-2_dom"/>
</dbReference>
<protein>
    <submittedName>
        <fullName evidence="6">PRD domain-containing protein</fullName>
    </submittedName>
</protein>
<evidence type="ECO:0000313" key="7">
    <source>
        <dbReference type="Proteomes" id="UP000824049"/>
    </source>
</evidence>
<dbReference type="SUPFAM" id="SSF55804">
    <property type="entry name" value="Phoshotransferase/anion transport protein"/>
    <property type="match status" value="1"/>
</dbReference>
<dbReference type="Proteomes" id="UP000824049">
    <property type="component" value="Unassembled WGS sequence"/>
</dbReference>
<dbReference type="EMBL" id="DXBR01000046">
    <property type="protein sequence ID" value="HIZ39204.1"/>
    <property type="molecule type" value="Genomic_DNA"/>
</dbReference>
<evidence type="ECO:0000259" key="4">
    <source>
        <dbReference type="PROSITE" id="PS51094"/>
    </source>
</evidence>
<evidence type="ECO:0000256" key="3">
    <source>
        <dbReference type="ARBA" id="ARBA00023163"/>
    </source>
</evidence>
<dbReference type="PANTHER" id="PTHR30185:SF18">
    <property type="entry name" value="TRANSCRIPTIONAL REGULATOR MTLR"/>
    <property type="match status" value="1"/>
</dbReference>
<name>A0A9D2J874_9FIRM</name>
<dbReference type="InterPro" id="IPR036634">
    <property type="entry name" value="PRD_sf"/>
</dbReference>
<dbReference type="PANTHER" id="PTHR30185">
    <property type="entry name" value="CRYPTIC BETA-GLUCOSIDE BGL OPERON ANTITERMINATOR"/>
    <property type="match status" value="1"/>
</dbReference>
<organism evidence="6 7">
    <name type="scientific">Candidatus Anaerobutyricum stercoris</name>
    <dbReference type="NCBI Taxonomy" id="2838457"/>
    <lineage>
        <taxon>Bacteria</taxon>
        <taxon>Bacillati</taxon>
        <taxon>Bacillota</taxon>
        <taxon>Clostridia</taxon>
        <taxon>Lachnospirales</taxon>
        <taxon>Lachnospiraceae</taxon>
        <taxon>Anaerobutyricum</taxon>
    </lineage>
</organism>
<dbReference type="Gene3D" id="3.40.930.10">
    <property type="entry name" value="Mannitol-specific EII, Chain A"/>
    <property type="match status" value="1"/>
</dbReference>
<dbReference type="GO" id="GO:0006355">
    <property type="term" value="P:regulation of DNA-templated transcription"/>
    <property type="evidence" value="ECO:0007669"/>
    <property type="project" value="InterPro"/>
</dbReference>
<reference evidence="6" key="1">
    <citation type="journal article" date="2021" name="PeerJ">
        <title>Extensive microbial diversity within the chicken gut microbiome revealed by metagenomics and culture.</title>
        <authorList>
            <person name="Gilroy R."/>
            <person name="Ravi A."/>
            <person name="Getino M."/>
            <person name="Pursley I."/>
            <person name="Horton D.L."/>
            <person name="Alikhan N.F."/>
            <person name="Baker D."/>
            <person name="Gharbi K."/>
            <person name="Hall N."/>
            <person name="Watson M."/>
            <person name="Adriaenssens E.M."/>
            <person name="Foster-Nyarko E."/>
            <person name="Jarju S."/>
            <person name="Secka A."/>
            <person name="Antonio M."/>
            <person name="Oren A."/>
            <person name="Chaudhuri R.R."/>
            <person name="La Ragione R."/>
            <person name="Hildebrand F."/>
            <person name="Pallen M.J."/>
        </authorList>
    </citation>
    <scope>NUCLEOTIDE SEQUENCE</scope>
    <source>
        <strain evidence="6">CHK179-28034</strain>
    </source>
</reference>
<keyword evidence="3" id="KW-0804">Transcription</keyword>
<reference evidence="6" key="2">
    <citation type="submission" date="2021-04" db="EMBL/GenBank/DDBJ databases">
        <authorList>
            <person name="Gilroy R."/>
        </authorList>
    </citation>
    <scope>NUCLEOTIDE SEQUENCE</scope>
    <source>
        <strain evidence="6">CHK179-28034</strain>
    </source>
</reference>